<evidence type="ECO:0000313" key="4">
    <source>
        <dbReference type="Proteomes" id="UP000012488"/>
    </source>
</evidence>
<reference evidence="3 4" key="2">
    <citation type="journal article" date="2013" name="Genome Announc.">
        <title>Draft Genome Sequence of Methylobacterium mesophilicum Strain SR1.6/6, Isolated from Citrus sinensis.</title>
        <authorList>
            <person name="Marinho Almeida D."/>
            <person name="Dini-Andreote F."/>
            <person name="Camargo Neves A.A."/>
            <person name="Juca Ramos R.T."/>
            <person name="Andreote F.D."/>
            <person name="Carneiro A.R."/>
            <person name="Oliveira de Souza Lima A."/>
            <person name="Caracciolo Gomes de Sa P.H."/>
            <person name="Ribeiro Barbosa M.S."/>
            <person name="Araujo W.L."/>
            <person name="Silva A."/>
        </authorList>
    </citation>
    <scope>NUCLEOTIDE SEQUENCE [LARGE SCALE GENOMIC DNA]</scope>
    <source>
        <strain evidence="3 4">SR1.6/6</strain>
    </source>
</reference>
<reference evidence="3 4" key="1">
    <citation type="journal article" date="2012" name="Genet. Mol. Biol.">
        <title>Analysis of 16S rRNA and mxaF genes revealing insights into Methylobacterium niche-specific plant association.</title>
        <authorList>
            <person name="Dourado M.N."/>
            <person name="Andreote F.D."/>
            <person name="Dini-Andreote F."/>
            <person name="Conti R."/>
            <person name="Araujo J.M."/>
            <person name="Araujo W.L."/>
        </authorList>
    </citation>
    <scope>NUCLEOTIDE SEQUENCE [LARGE SCALE GENOMIC DNA]</scope>
    <source>
        <strain evidence="3 4">SR1.6/6</strain>
    </source>
</reference>
<dbReference type="RefSeq" id="WP_010686442.1">
    <property type="nucleotide sequence ID" value="NZ_CP043538.1"/>
</dbReference>
<dbReference type="GO" id="GO:0009231">
    <property type="term" value="P:riboflavin biosynthetic process"/>
    <property type="evidence" value="ECO:0007669"/>
    <property type="project" value="InterPro"/>
</dbReference>
<sequence>MRKITGSLFQSLDGVIQAPGGPEEDQAGFAHGGWTFPYFDESLAGPMGTLLGGAYELLLGRRTYEIFAAYWPHNGDQPIGATFNAIRKHVVTASDRALGWNNSRRLVGDPVAAITRLKESDGPDLLIQGSSRLYPALLPAGLIDRFVLITFPVMLGRGKRWYAEHPSAARAWTLVEQAHSPKGVHFAAFARDGAVETGSFATKPPSEDERALRQRQAAGDW</sequence>
<dbReference type="OrthoDB" id="7342392at2"/>
<dbReference type="InterPro" id="IPR024072">
    <property type="entry name" value="DHFR-like_dom_sf"/>
</dbReference>
<evidence type="ECO:0000313" key="3">
    <source>
        <dbReference type="EMBL" id="QGY00815.1"/>
    </source>
</evidence>
<accession>A0A6B9FHZ7</accession>
<gene>
    <name evidence="3" type="ORF">MMSR116_02005</name>
</gene>
<name>A0A6B9FHZ7_9HYPH</name>
<dbReference type="Pfam" id="PF01872">
    <property type="entry name" value="RibD_C"/>
    <property type="match status" value="1"/>
</dbReference>
<evidence type="ECO:0000259" key="2">
    <source>
        <dbReference type="Pfam" id="PF01872"/>
    </source>
</evidence>
<dbReference type="EMBL" id="CP043538">
    <property type="protein sequence ID" value="QGY00815.1"/>
    <property type="molecule type" value="Genomic_DNA"/>
</dbReference>
<dbReference type="Gene3D" id="3.40.430.10">
    <property type="entry name" value="Dihydrofolate Reductase, subunit A"/>
    <property type="match status" value="1"/>
</dbReference>
<feature type="region of interest" description="Disordered" evidence="1">
    <location>
        <begin position="198"/>
        <end position="221"/>
    </location>
</feature>
<dbReference type="KEGG" id="mmes:MMSR116_02005"/>
<organism evidence="3 4">
    <name type="scientific">Methylobacterium mesophilicum SR1.6/6</name>
    <dbReference type="NCBI Taxonomy" id="908290"/>
    <lineage>
        <taxon>Bacteria</taxon>
        <taxon>Pseudomonadati</taxon>
        <taxon>Pseudomonadota</taxon>
        <taxon>Alphaproteobacteria</taxon>
        <taxon>Hyphomicrobiales</taxon>
        <taxon>Methylobacteriaceae</taxon>
        <taxon>Methylobacterium</taxon>
    </lineage>
</organism>
<feature type="domain" description="Bacterial bifunctional deaminase-reductase C-terminal" evidence="2">
    <location>
        <begin position="3"/>
        <end position="185"/>
    </location>
</feature>
<dbReference type="SUPFAM" id="SSF53597">
    <property type="entry name" value="Dihydrofolate reductase-like"/>
    <property type="match status" value="1"/>
</dbReference>
<protein>
    <submittedName>
        <fullName evidence="3">Dihydrofolate reductase</fullName>
    </submittedName>
</protein>
<dbReference type="Proteomes" id="UP000012488">
    <property type="component" value="Chromosome"/>
</dbReference>
<dbReference type="InterPro" id="IPR002734">
    <property type="entry name" value="RibDG_C"/>
</dbReference>
<dbReference type="AlphaFoldDB" id="A0A6B9FHZ7"/>
<evidence type="ECO:0000256" key="1">
    <source>
        <dbReference type="SAM" id="MobiDB-lite"/>
    </source>
</evidence>
<dbReference type="GO" id="GO:0008703">
    <property type="term" value="F:5-amino-6-(5-phosphoribosylamino)uracil reductase activity"/>
    <property type="evidence" value="ECO:0007669"/>
    <property type="project" value="InterPro"/>
</dbReference>
<proteinExistence type="predicted"/>